<dbReference type="NCBIfam" id="TIGR04272">
    <property type="entry name" value="cxxc_cxxc_Mbark"/>
    <property type="match status" value="1"/>
</dbReference>
<sequence length="209" mass="22811">MEQHRDEHIVCASCGTSFLFSAAEAAVYAERRLAAPPKRCRTCRRARKDNRGEHESASTARAAQHQRPGPARSAGGGYRGAARGDGRPRQPRYTGDVNEYRSPMQDAYSGLAPAWTVPSQYPRASRGPRRPRGGAPARDDGNYRAPSFAGERRAPAQGRAAAQPPRAPRNRPTFSITCKSCGAEGEVPFKPVEGRDVFCQACYRARKPS</sequence>
<evidence type="ECO:0000313" key="4">
    <source>
        <dbReference type="EMBL" id="AGP33034.1"/>
    </source>
</evidence>
<dbReference type="RefSeq" id="WP_020464733.1">
    <property type="nucleotide sequence ID" value="NC_021658.1"/>
</dbReference>
<gene>
    <name evidence="4" type="ORF">SCE1572_00095</name>
</gene>
<dbReference type="InterPro" id="IPR025306">
    <property type="entry name" value="Zn-bnd_dom_prob"/>
</dbReference>
<dbReference type="PATRIC" id="fig|1254432.3.peg.21"/>
<evidence type="ECO:0000259" key="3">
    <source>
        <dbReference type="Pfam" id="PF23477"/>
    </source>
</evidence>
<dbReference type="Pfam" id="PF23477">
    <property type="entry name" value="zf_Tbcl_2"/>
    <property type="match status" value="1"/>
</dbReference>
<dbReference type="AlphaFoldDB" id="S4XKG2"/>
<feature type="domain" description="Probable zinc-binding" evidence="2">
    <location>
        <begin position="5"/>
        <end position="51"/>
    </location>
</feature>
<dbReference type="EMBL" id="CP003969">
    <property type="protein sequence ID" value="AGP33034.1"/>
    <property type="molecule type" value="Genomic_DNA"/>
</dbReference>
<feature type="compositionally biased region" description="Low complexity" evidence="1">
    <location>
        <begin position="155"/>
        <end position="164"/>
    </location>
</feature>
<dbReference type="HOGENOM" id="CLU_1365446_0_0_7"/>
<dbReference type="Pfam" id="PF13451">
    <property type="entry name" value="zf_Tbcl"/>
    <property type="match status" value="1"/>
</dbReference>
<dbReference type="KEGG" id="scu:SCE1572_00095"/>
<name>S4XKG2_SORCE</name>
<evidence type="ECO:0000313" key="5">
    <source>
        <dbReference type="Proteomes" id="UP000014803"/>
    </source>
</evidence>
<proteinExistence type="predicted"/>
<feature type="domain" description="CxxC-x17-CxxC" evidence="3">
    <location>
        <begin position="171"/>
        <end position="207"/>
    </location>
</feature>
<dbReference type="Proteomes" id="UP000014803">
    <property type="component" value="Chromosome"/>
</dbReference>
<feature type="compositionally biased region" description="Basic residues" evidence="1">
    <location>
        <begin position="38"/>
        <end position="48"/>
    </location>
</feature>
<protein>
    <submittedName>
        <fullName evidence="4">Uncharacterized protein</fullName>
    </submittedName>
</protein>
<evidence type="ECO:0000259" key="2">
    <source>
        <dbReference type="Pfam" id="PF13451"/>
    </source>
</evidence>
<accession>S4XKG2</accession>
<reference evidence="4 5" key="1">
    <citation type="journal article" date="2013" name="Sci. Rep.">
        <title>Extraordinary expansion of a Sorangium cellulosum genome from an alkaline milieu.</title>
        <authorList>
            <person name="Han K."/>
            <person name="Li Z.F."/>
            <person name="Peng R."/>
            <person name="Zhu L.P."/>
            <person name="Zhou T."/>
            <person name="Wang L.G."/>
            <person name="Li S.G."/>
            <person name="Zhang X.B."/>
            <person name="Hu W."/>
            <person name="Wu Z.H."/>
            <person name="Qin N."/>
            <person name="Li Y.Z."/>
        </authorList>
    </citation>
    <scope>NUCLEOTIDE SEQUENCE [LARGE SCALE GENOMIC DNA]</scope>
    <source>
        <strain evidence="4 5">So0157-2</strain>
    </source>
</reference>
<dbReference type="OrthoDB" id="5505402at2"/>
<organism evidence="4 5">
    <name type="scientific">Sorangium cellulosum So0157-2</name>
    <dbReference type="NCBI Taxonomy" id="1254432"/>
    <lineage>
        <taxon>Bacteria</taxon>
        <taxon>Pseudomonadati</taxon>
        <taxon>Myxococcota</taxon>
        <taxon>Polyangia</taxon>
        <taxon>Polyangiales</taxon>
        <taxon>Polyangiaceae</taxon>
        <taxon>Sorangium</taxon>
    </lineage>
</organism>
<feature type="region of interest" description="Disordered" evidence="1">
    <location>
        <begin position="38"/>
        <end position="175"/>
    </location>
</feature>
<dbReference type="STRING" id="1254432.SCE1572_00095"/>
<dbReference type="InterPro" id="IPR026363">
    <property type="entry name" value="CxxC-x17-CxxC_dom"/>
</dbReference>
<evidence type="ECO:0000256" key="1">
    <source>
        <dbReference type="SAM" id="MobiDB-lite"/>
    </source>
</evidence>